<evidence type="ECO:0000313" key="2">
    <source>
        <dbReference type="Proteomes" id="UP000184212"/>
    </source>
</evidence>
<accession>A0A1M5XJS1</accession>
<dbReference type="EMBL" id="FQWQ01000006">
    <property type="protein sequence ID" value="SHH99999.1"/>
    <property type="molecule type" value="Genomic_DNA"/>
</dbReference>
<reference evidence="1 2" key="1">
    <citation type="submission" date="2016-11" db="EMBL/GenBank/DDBJ databases">
        <authorList>
            <person name="Jaros S."/>
            <person name="Januszkiewicz K."/>
            <person name="Wedrychowicz H."/>
        </authorList>
    </citation>
    <scope>NUCLEOTIDE SEQUENCE [LARGE SCALE GENOMIC DNA]</scope>
    <source>
        <strain evidence="1 2">DSM 24574</strain>
    </source>
</reference>
<organism evidence="1 2">
    <name type="scientific">Chryseolinea serpens</name>
    <dbReference type="NCBI Taxonomy" id="947013"/>
    <lineage>
        <taxon>Bacteria</taxon>
        <taxon>Pseudomonadati</taxon>
        <taxon>Bacteroidota</taxon>
        <taxon>Cytophagia</taxon>
        <taxon>Cytophagales</taxon>
        <taxon>Fulvivirgaceae</taxon>
        <taxon>Chryseolinea</taxon>
    </lineage>
</organism>
<dbReference type="PROSITE" id="PS51257">
    <property type="entry name" value="PROKAR_LIPOPROTEIN"/>
    <property type="match status" value="1"/>
</dbReference>
<sequence>MKRLALLCFLLVTIFSCKEISYKEPQPSGKATLKTVPAELHGMYVLSDDKETSKDTLIITASGYRVVSDHKESPLGDSLVLKYYKGYYFLSINENPEWLLRIVKRQPNGDLAYFSMDTEEKNFNQLLRNLTKETTVDSVVIKGEKLYQINPSAHKLMKLIKKGYFKKALIMKKMNP</sequence>
<proteinExistence type="predicted"/>
<keyword evidence="2" id="KW-1185">Reference proteome</keyword>
<dbReference type="RefSeq" id="WP_143165186.1">
    <property type="nucleotide sequence ID" value="NZ_FQWQ01000006.1"/>
</dbReference>
<dbReference type="STRING" id="947013.SAMN04488109_6640"/>
<name>A0A1M5XJS1_9BACT</name>
<dbReference type="Proteomes" id="UP000184212">
    <property type="component" value="Unassembled WGS sequence"/>
</dbReference>
<dbReference type="AlphaFoldDB" id="A0A1M5XJS1"/>
<gene>
    <name evidence="1" type="ORF">SAMN04488109_6640</name>
</gene>
<evidence type="ECO:0000313" key="1">
    <source>
        <dbReference type="EMBL" id="SHH99999.1"/>
    </source>
</evidence>
<protein>
    <submittedName>
        <fullName evidence="1">Uncharacterized protein</fullName>
    </submittedName>
</protein>
<dbReference type="OrthoDB" id="978500at2"/>